<dbReference type="AlphaFoldDB" id="A0A9P7N9T8"/>
<reference evidence="2" key="1">
    <citation type="journal article" date="2020" name="bioRxiv">
        <title>Whole genome comparisons of ergot fungi reveals the divergence and evolution of species within the genus Claviceps are the result of varying mechanisms driving genome evolution and host range expansion.</title>
        <authorList>
            <person name="Wyka S.A."/>
            <person name="Mondo S.J."/>
            <person name="Liu M."/>
            <person name="Dettman J."/>
            <person name="Nalam V."/>
            <person name="Broders K.D."/>
        </authorList>
    </citation>
    <scope>NUCLEOTIDE SEQUENCE</scope>
    <source>
        <strain evidence="2">CCC 602</strain>
    </source>
</reference>
<protein>
    <submittedName>
        <fullName evidence="2">Uncharacterized protein</fullName>
    </submittedName>
</protein>
<dbReference type="Proteomes" id="UP000748025">
    <property type="component" value="Unassembled WGS sequence"/>
</dbReference>
<feature type="compositionally biased region" description="Basic and acidic residues" evidence="1">
    <location>
        <begin position="200"/>
        <end position="212"/>
    </location>
</feature>
<name>A0A9P7N9T8_9HYPO</name>
<gene>
    <name evidence="2" type="ORF">E4U43_001439</name>
</gene>
<comment type="caution">
    <text evidence="2">The sequence shown here is derived from an EMBL/GenBank/DDBJ whole genome shotgun (WGS) entry which is preliminary data.</text>
</comment>
<accession>A0A9P7N9T8</accession>
<dbReference type="OrthoDB" id="5371646at2759"/>
<evidence type="ECO:0000256" key="1">
    <source>
        <dbReference type="SAM" id="MobiDB-lite"/>
    </source>
</evidence>
<feature type="region of interest" description="Disordered" evidence="1">
    <location>
        <begin position="94"/>
        <end position="155"/>
    </location>
</feature>
<keyword evidence="3" id="KW-1185">Reference proteome</keyword>
<sequence length="238" mass="26117">MDSSFTREEKRFVLAEILKSSDVDVESLWQFIKANQIVPNWMNMQVPLGRSLSQCIKVVEQMTDAPLGPKILSTGHSVGINRCQQLEYTSEDVADPRVNKLSSTSTSTPMAILPRPTTSHDQSLVPAFPSAHNRPKKRGRPSRADRARGSLCPNLPPHLALRSLSRTGYRPILPAAPLQNGDTIQPSLQLLPPILSEPPEVEREEKRRRSDGDVSQMQPASSVTVKTNIAPAVSSGAI</sequence>
<feature type="compositionally biased region" description="Polar residues" evidence="1">
    <location>
        <begin position="100"/>
        <end position="109"/>
    </location>
</feature>
<feature type="region of interest" description="Disordered" evidence="1">
    <location>
        <begin position="191"/>
        <end position="238"/>
    </location>
</feature>
<proteinExistence type="predicted"/>
<organism evidence="2 3">
    <name type="scientific">Claviceps pusilla</name>
    <dbReference type="NCBI Taxonomy" id="123648"/>
    <lineage>
        <taxon>Eukaryota</taxon>
        <taxon>Fungi</taxon>
        <taxon>Dikarya</taxon>
        <taxon>Ascomycota</taxon>
        <taxon>Pezizomycotina</taxon>
        <taxon>Sordariomycetes</taxon>
        <taxon>Hypocreomycetidae</taxon>
        <taxon>Hypocreales</taxon>
        <taxon>Clavicipitaceae</taxon>
        <taxon>Claviceps</taxon>
    </lineage>
</organism>
<dbReference type="EMBL" id="SRPW01001472">
    <property type="protein sequence ID" value="KAG6001030.1"/>
    <property type="molecule type" value="Genomic_DNA"/>
</dbReference>
<feature type="compositionally biased region" description="Polar residues" evidence="1">
    <location>
        <begin position="213"/>
        <end position="227"/>
    </location>
</feature>
<evidence type="ECO:0000313" key="3">
    <source>
        <dbReference type="Proteomes" id="UP000748025"/>
    </source>
</evidence>
<evidence type="ECO:0000313" key="2">
    <source>
        <dbReference type="EMBL" id="KAG6001030.1"/>
    </source>
</evidence>